<dbReference type="InterPro" id="IPR027417">
    <property type="entry name" value="P-loop_NTPase"/>
</dbReference>
<dbReference type="InterPro" id="IPR051120">
    <property type="entry name" value="ABC_AA/LPS_Transport"/>
</dbReference>
<evidence type="ECO:0000256" key="1">
    <source>
        <dbReference type="ARBA" id="ARBA00022448"/>
    </source>
</evidence>
<dbReference type="GO" id="GO:0005886">
    <property type="term" value="C:plasma membrane"/>
    <property type="evidence" value="ECO:0007669"/>
    <property type="project" value="TreeGrafter"/>
</dbReference>
<keyword evidence="3" id="KW-0067">ATP-binding</keyword>
<dbReference type="GO" id="GO:0005524">
    <property type="term" value="F:ATP binding"/>
    <property type="evidence" value="ECO:0007669"/>
    <property type="project" value="UniProtKB-KW"/>
</dbReference>
<accession>A0A6J6C4M6</accession>
<dbReference type="PANTHER" id="PTHR45772">
    <property type="entry name" value="CONSERVED COMPONENT OF ABC TRANSPORTER FOR NATURAL AMINO ACIDS-RELATED"/>
    <property type="match status" value="1"/>
</dbReference>
<evidence type="ECO:0000256" key="3">
    <source>
        <dbReference type="ARBA" id="ARBA00022840"/>
    </source>
</evidence>
<evidence type="ECO:0000259" key="4">
    <source>
        <dbReference type="PROSITE" id="PS50893"/>
    </source>
</evidence>
<dbReference type="InterPro" id="IPR003439">
    <property type="entry name" value="ABC_transporter-like_ATP-bd"/>
</dbReference>
<gene>
    <name evidence="5" type="ORF">UFOPK1506_00128</name>
</gene>
<organism evidence="5">
    <name type="scientific">freshwater metagenome</name>
    <dbReference type="NCBI Taxonomy" id="449393"/>
    <lineage>
        <taxon>unclassified sequences</taxon>
        <taxon>metagenomes</taxon>
        <taxon>ecological metagenomes</taxon>
    </lineage>
</organism>
<dbReference type="AlphaFoldDB" id="A0A6J6C4M6"/>
<dbReference type="PROSITE" id="PS50893">
    <property type="entry name" value="ABC_TRANSPORTER_2"/>
    <property type="match status" value="1"/>
</dbReference>
<protein>
    <submittedName>
        <fullName evidence="5">Unannotated protein</fullName>
    </submittedName>
</protein>
<evidence type="ECO:0000256" key="2">
    <source>
        <dbReference type="ARBA" id="ARBA00022741"/>
    </source>
</evidence>
<dbReference type="InterPro" id="IPR003593">
    <property type="entry name" value="AAA+_ATPase"/>
</dbReference>
<sequence>MSTLLSVAQVNVTFGGLRALKDVYVDLHENEVVGLIGPNGAGKTTLLNAMSGLVKPNSGTFALYGKNEDWPRPHELVDHGISRTLQGVGLFPDLTVLENVMIGAHKFARAGLGRALLGRTAKDERVLRERALLALERVYAGGLADRRADTLAYPETKRVAIARALISEPKILLLDEPAGGLGKEDIDWLGLLIKNLRRECSIILVEHHMDVVMAVCERLYVLDFGEVIASGNAEKVRQDPAVIAAYLGTAASEL</sequence>
<reference evidence="5" key="1">
    <citation type="submission" date="2020-05" db="EMBL/GenBank/DDBJ databases">
        <authorList>
            <person name="Chiriac C."/>
            <person name="Salcher M."/>
            <person name="Ghai R."/>
            <person name="Kavagutti S V."/>
        </authorList>
    </citation>
    <scope>NUCLEOTIDE SEQUENCE</scope>
</reference>
<dbReference type="Pfam" id="PF12399">
    <property type="entry name" value="BCA_ABC_TP_C"/>
    <property type="match status" value="1"/>
</dbReference>
<keyword evidence="2" id="KW-0547">Nucleotide-binding</keyword>
<dbReference type="Pfam" id="PF00005">
    <property type="entry name" value="ABC_tran"/>
    <property type="match status" value="1"/>
</dbReference>
<dbReference type="SMART" id="SM00382">
    <property type="entry name" value="AAA"/>
    <property type="match status" value="1"/>
</dbReference>
<proteinExistence type="predicted"/>
<feature type="domain" description="ABC transporter" evidence="4">
    <location>
        <begin position="5"/>
        <end position="249"/>
    </location>
</feature>
<evidence type="ECO:0000313" key="5">
    <source>
        <dbReference type="EMBL" id="CAB4546260.1"/>
    </source>
</evidence>
<dbReference type="CDD" id="cd03219">
    <property type="entry name" value="ABC_Mj1267_LivG_branched"/>
    <property type="match status" value="1"/>
</dbReference>
<name>A0A6J6C4M6_9ZZZZ</name>
<dbReference type="Gene3D" id="3.40.50.300">
    <property type="entry name" value="P-loop containing nucleotide triphosphate hydrolases"/>
    <property type="match status" value="1"/>
</dbReference>
<dbReference type="EMBL" id="CAEZSV010000012">
    <property type="protein sequence ID" value="CAB4546260.1"/>
    <property type="molecule type" value="Genomic_DNA"/>
</dbReference>
<dbReference type="PANTHER" id="PTHR45772:SF4">
    <property type="entry name" value="ABC TRANSPORTER ATP-BINDING PROTEIN"/>
    <property type="match status" value="1"/>
</dbReference>
<dbReference type="InterPro" id="IPR032823">
    <property type="entry name" value="BCA_ABC_TP_C"/>
</dbReference>
<dbReference type="SUPFAM" id="SSF52540">
    <property type="entry name" value="P-loop containing nucleoside triphosphate hydrolases"/>
    <property type="match status" value="1"/>
</dbReference>
<dbReference type="GO" id="GO:0016887">
    <property type="term" value="F:ATP hydrolysis activity"/>
    <property type="evidence" value="ECO:0007669"/>
    <property type="project" value="InterPro"/>
</dbReference>
<keyword evidence="1" id="KW-0813">Transport</keyword>